<dbReference type="PROSITE" id="PS00175">
    <property type="entry name" value="PG_MUTASE"/>
    <property type="match status" value="1"/>
</dbReference>
<dbReference type="GO" id="GO:0016787">
    <property type="term" value="F:hydrolase activity"/>
    <property type="evidence" value="ECO:0007669"/>
    <property type="project" value="UniProtKB-KW"/>
</dbReference>
<keyword evidence="3" id="KW-1185">Reference proteome</keyword>
<dbReference type="EC" id="3.1.3.-" evidence="2"/>
<dbReference type="EMBL" id="JAROCG010000001">
    <property type="protein sequence ID" value="MDN4610140.1"/>
    <property type="molecule type" value="Genomic_DNA"/>
</dbReference>
<comment type="caution">
    <text evidence="2">The sequence shown here is derived from an EMBL/GenBank/DDBJ whole genome shotgun (WGS) entry which is preliminary data.</text>
</comment>
<reference evidence="2" key="1">
    <citation type="submission" date="2023-06" db="EMBL/GenBank/DDBJ databases">
        <title>MT1 and MT2 Draft Genomes of Novel Species.</title>
        <authorList>
            <person name="Venkateswaran K."/>
        </authorList>
    </citation>
    <scope>NUCLEOTIDE SEQUENCE</scope>
    <source>
        <strain evidence="2">IIF3SC-B10</strain>
    </source>
</reference>
<evidence type="ECO:0000256" key="1">
    <source>
        <dbReference type="SAM" id="MobiDB-lite"/>
    </source>
</evidence>
<evidence type="ECO:0000313" key="2">
    <source>
        <dbReference type="EMBL" id="MDN4610140.1"/>
    </source>
</evidence>
<dbReference type="PANTHER" id="PTHR47821:SF2">
    <property type="entry name" value="PHOSPHOGLYCERATE MUTASE FAMILY PROTEIN"/>
    <property type="match status" value="1"/>
</dbReference>
<feature type="region of interest" description="Disordered" evidence="1">
    <location>
        <begin position="202"/>
        <end position="225"/>
    </location>
</feature>
<dbReference type="Proteomes" id="UP001174209">
    <property type="component" value="Unassembled WGS sequence"/>
</dbReference>
<keyword evidence="2" id="KW-0378">Hydrolase</keyword>
<dbReference type="InterPro" id="IPR001345">
    <property type="entry name" value="PG/BPGM_mutase_AS"/>
</dbReference>
<sequence length="225" mass="24958">MGYEQEARDRGWRNCYMVMRHGESFANLRGIIASSIEADTQHEAGLTERGKRQVQAAAETSGLGADVLLICSDFIRARQSADILAGVLGCGTTTIDPRLRERHFGKFDGTGVENYARVWAADSRGELTASVESVESVRSRVLSLLAEIEALHSGRAVILVAHGDTLQILETVFAGIPPREHRSLQPLLNAELRQLNSCRSFRHQSNSEGRLRPQDDPDEQIRQEH</sequence>
<dbReference type="InterPro" id="IPR013078">
    <property type="entry name" value="His_Pase_superF_clade-1"/>
</dbReference>
<dbReference type="RefSeq" id="WP_301225089.1">
    <property type="nucleotide sequence ID" value="NZ_JAROCG010000001.1"/>
</dbReference>
<proteinExistence type="predicted"/>
<dbReference type="Gene3D" id="3.40.50.1240">
    <property type="entry name" value="Phosphoglycerate mutase-like"/>
    <property type="match status" value="1"/>
</dbReference>
<evidence type="ECO:0000313" key="3">
    <source>
        <dbReference type="Proteomes" id="UP001174209"/>
    </source>
</evidence>
<protein>
    <submittedName>
        <fullName evidence="2">Histidine phosphatase family protein</fullName>
        <ecNumber evidence="2">3.1.3.-</ecNumber>
    </submittedName>
</protein>
<accession>A0ABT8JY98</accession>
<dbReference type="SMART" id="SM00855">
    <property type="entry name" value="PGAM"/>
    <property type="match status" value="1"/>
</dbReference>
<feature type="compositionally biased region" description="Basic and acidic residues" evidence="1">
    <location>
        <begin position="209"/>
        <end position="225"/>
    </location>
</feature>
<organism evidence="2 3">
    <name type="scientific">Arthrobacter burdickii</name>
    <dbReference type="NCBI Taxonomy" id="3035920"/>
    <lineage>
        <taxon>Bacteria</taxon>
        <taxon>Bacillati</taxon>
        <taxon>Actinomycetota</taxon>
        <taxon>Actinomycetes</taxon>
        <taxon>Micrococcales</taxon>
        <taxon>Micrococcaceae</taxon>
        <taxon>Arthrobacter</taxon>
    </lineage>
</organism>
<dbReference type="SUPFAM" id="SSF53254">
    <property type="entry name" value="Phosphoglycerate mutase-like"/>
    <property type="match status" value="1"/>
</dbReference>
<dbReference type="Pfam" id="PF00300">
    <property type="entry name" value="His_Phos_1"/>
    <property type="match status" value="1"/>
</dbReference>
<dbReference type="InterPro" id="IPR029033">
    <property type="entry name" value="His_PPase_superfam"/>
</dbReference>
<name>A0ABT8JY98_9MICC</name>
<dbReference type="CDD" id="cd07067">
    <property type="entry name" value="HP_PGM_like"/>
    <property type="match status" value="1"/>
</dbReference>
<dbReference type="PANTHER" id="PTHR47821">
    <property type="entry name" value="PHOSPHOGLYCERATE MUTASE FAMILY PROTEIN"/>
    <property type="match status" value="1"/>
</dbReference>
<gene>
    <name evidence="2" type="ORF">P5G52_04590</name>
</gene>